<evidence type="ECO:0000256" key="10">
    <source>
        <dbReference type="ARBA" id="ARBA00042072"/>
    </source>
</evidence>
<name>A0A917N4D9_9ENTE</name>
<dbReference type="SUPFAM" id="SSF55804">
    <property type="entry name" value="Phoshotransferase/anion transport protein"/>
    <property type="match status" value="1"/>
</dbReference>
<dbReference type="PROSITE" id="PS51094">
    <property type="entry name" value="PTS_EIIA_TYPE_2"/>
    <property type="match status" value="1"/>
</dbReference>
<evidence type="ECO:0000256" key="1">
    <source>
        <dbReference type="ARBA" id="ARBA00004496"/>
    </source>
</evidence>
<evidence type="ECO:0000256" key="4">
    <source>
        <dbReference type="ARBA" id="ARBA00022553"/>
    </source>
</evidence>
<evidence type="ECO:0000256" key="3">
    <source>
        <dbReference type="ARBA" id="ARBA00022490"/>
    </source>
</evidence>
<feature type="domain" description="PTS EIIA type-2" evidence="11">
    <location>
        <begin position="4"/>
        <end position="152"/>
    </location>
</feature>
<dbReference type="EMBL" id="BMDT01000004">
    <property type="protein sequence ID" value="GGI65508.1"/>
    <property type="molecule type" value="Genomic_DNA"/>
</dbReference>
<comment type="function">
    <text evidence="8">The phosphoenolpyruvate-dependent sugar phosphotransferase system (sugar PTS), a major carbohydrate active transport system, catalyzes the phosphorylation of incoming sugar substrates concomitantly with their translocation across the cell membrane. The enzyme II UlaABC PTS system is involved in ascorbate transport.</text>
</comment>
<dbReference type="Pfam" id="PF00359">
    <property type="entry name" value="PTS_EIIA_2"/>
    <property type="match status" value="1"/>
</dbReference>
<keyword evidence="6" id="KW-0598">Phosphotransferase system</keyword>
<keyword evidence="2" id="KW-0813">Transport</keyword>
<organism evidence="12 13">
    <name type="scientific">Enterococcus alcedinis</name>
    <dbReference type="NCBI Taxonomy" id="1274384"/>
    <lineage>
        <taxon>Bacteria</taxon>
        <taxon>Bacillati</taxon>
        <taxon>Bacillota</taxon>
        <taxon>Bacilli</taxon>
        <taxon>Lactobacillales</taxon>
        <taxon>Enterococcaceae</taxon>
        <taxon>Enterococcus</taxon>
    </lineage>
</organism>
<evidence type="ECO:0000259" key="11">
    <source>
        <dbReference type="PROSITE" id="PS51094"/>
    </source>
</evidence>
<evidence type="ECO:0000256" key="5">
    <source>
        <dbReference type="ARBA" id="ARBA00022679"/>
    </source>
</evidence>
<comment type="caution">
    <text evidence="12">The sequence shown here is derived from an EMBL/GenBank/DDBJ whole genome shotgun (WGS) entry which is preliminary data.</text>
</comment>
<keyword evidence="5" id="KW-0808">Transferase</keyword>
<evidence type="ECO:0000256" key="7">
    <source>
        <dbReference type="ARBA" id="ARBA00022777"/>
    </source>
</evidence>
<keyword evidence="4" id="KW-0597">Phosphoprotein</keyword>
<evidence type="ECO:0000313" key="12">
    <source>
        <dbReference type="EMBL" id="GGI65508.1"/>
    </source>
</evidence>
<gene>
    <name evidence="12" type="ORF">GCM10011482_11620</name>
</gene>
<dbReference type="RefSeq" id="WP_188367346.1">
    <property type="nucleotide sequence ID" value="NZ_BMDT01000004.1"/>
</dbReference>
<protein>
    <recommendedName>
        <fullName evidence="9">Ascorbate-specific PTS system EIIA component</fullName>
    </recommendedName>
    <alternativeName>
        <fullName evidence="10">Ascorbate-specific phosphotransferase enzyme IIA component</fullName>
    </alternativeName>
</protein>
<keyword evidence="13" id="KW-1185">Reference proteome</keyword>
<dbReference type="InterPro" id="IPR051351">
    <property type="entry name" value="Ascorbate-PTS_EIIA_comp"/>
</dbReference>
<keyword evidence="3" id="KW-0963">Cytoplasm</keyword>
<dbReference type="PANTHER" id="PTHR36203">
    <property type="entry name" value="ASCORBATE-SPECIFIC PTS SYSTEM EIIA COMPONENT"/>
    <property type="match status" value="1"/>
</dbReference>
<proteinExistence type="predicted"/>
<sequence>MLTYFEKNDLVDYPVEMPESWQEAIRMSCQKLMNHNYITDTYVDEIIESIIEHGPYIVIIPNVAMPHAPGNHSSVLKSGISFTKFKKPVLFFDEKEKEEKPAVLFFTIAAKNADEHLENITNLMELFSDEQMMDQLIHSETIEDFDKLLVGNTLT</sequence>
<dbReference type="InterPro" id="IPR002178">
    <property type="entry name" value="PTS_EIIA_type-2_dom"/>
</dbReference>
<dbReference type="InterPro" id="IPR016152">
    <property type="entry name" value="PTrfase/Anion_transptr"/>
</dbReference>
<accession>A0A917N4D9</accession>
<dbReference type="AlphaFoldDB" id="A0A917N4D9"/>
<reference evidence="12" key="2">
    <citation type="submission" date="2020-09" db="EMBL/GenBank/DDBJ databases">
        <authorList>
            <person name="Sun Q."/>
            <person name="Sedlacek I."/>
        </authorList>
    </citation>
    <scope>NUCLEOTIDE SEQUENCE</scope>
    <source>
        <strain evidence="12">CCM 8433</strain>
    </source>
</reference>
<evidence type="ECO:0000256" key="9">
    <source>
        <dbReference type="ARBA" id="ARBA00041175"/>
    </source>
</evidence>
<reference evidence="12" key="1">
    <citation type="journal article" date="2014" name="Int. J. Syst. Evol. Microbiol.">
        <title>Complete genome sequence of Corynebacterium casei LMG S-19264T (=DSM 44701T), isolated from a smear-ripened cheese.</title>
        <authorList>
            <consortium name="US DOE Joint Genome Institute (JGI-PGF)"/>
            <person name="Walter F."/>
            <person name="Albersmeier A."/>
            <person name="Kalinowski J."/>
            <person name="Ruckert C."/>
        </authorList>
    </citation>
    <scope>NUCLEOTIDE SEQUENCE</scope>
    <source>
        <strain evidence="12">CCM 8433</strain>
    </source>
</reference>
<dbReference type="Proteomes" id="UP000622610">
    <property type="component" value="Unassembled WGS sequence"/>
</dbReference>
<dbReference type="GO" id="GO:0005737">
    <property type="term" value="C:cytoplasm"/>
    <property type="evidence" value="ECO:0007669"/>
    <property type="project" value="UniProtKB-SubCell"/>
</dbReference>
<dbReference type="GO" id="GO:0016301">
    <property type="term" value="F:kinase activity"/>
    <property type="evidence" value="ECO:0007669"/>
    <property type="project" value="UniProtKB-KW"/>
</dbReference>
<dbReference type="PANTHER" id="PTHR36203:SF1">
    <property type="entry name" value="ASCORBATE-SPECIFIC PTS SYSTEM EIIA COMPONENT"/>
    <property type="match status" value="1"/>
</dbReference>
<evidence type="ECO:0000256" key="6">
    <source>
        <dbReference type="ARBA" id="ARBA00022683"/>
    </source>
</evidence>
<comment type="subcellular location">
    <subcellularLocation>
        <location evidence="1">Cytoplasm</location>
    </subcellularLocation>
</comment>
<dbReference type="CDD" id="cd00211">
    <property type="entry name" value="PTS_IIA_fru"/>
    <property type="match status" value="1"/>
</dbReference>
<evidence type="ECO:0000313" key="13">
    <source>
        <dbReference type="Proteomes" id="UP000622610"/>
    </source>
</evidence>
<dbReference type="GO" id="GO:0009401">
    <property type="term" value="P:phosphoenolpyruvate-dependent sugar phosphotransferase system"/>
    <property type="evidence" value="ECO:0007669"/>
    <property type="project" value="UniProtKB-KW"/>
</dbReference>
<keyword evidence="7" id="KW-0418">Kinase</keyword>
<dbReference type="Gene3D" id="3.40.930.10">
    <property type="entry name" value="Mannitol-specific EII, Chain A"/>
    <property type="match status" value="1"/>
</dbReference>
<evidence type="ECO:0000256" key="8">
    <source>
        <dbReference type="ARBA" id="ARBA00037387"/>
    </source>
</evidence>
<evidence type="ECO:0000256" key="2">
    <source>
        <dbReference type="ARBA" id="ARBA00022448"/>
    </source>
</evidence>